<organism evidence="1 2">
    <name type="scientific">Aspergillus nanangensis</name>
    <dbReference type="NCBI Taxonomy" id="2582783"/>
    <lineage>
        <taxon>Eukaryota</taxon>
        <taxon>Fungi</taxon>
        <taxon>Dikarya</taxon>
        <taxon>Ascomycota</taxon>
        <taxon>Pezizomycotina</taxon>
        <taxon>Eurotiomycetes</taxon>
        <taxon>Eurotiomycetidae</taxon>
        <taxon>Eurotiales</taxon>
        <taxon>Aspergillaceae</taxon>
        <taxon>Aspergillus</taxon>
        <taxon>Aspergillus subgen. Circumdati</taxon>
    </lineage>
</organism>
<name>A0AAD4GS76_ASPNN</name>
<reference evidence="1" key="1">
    <citation type="journal article" date="2019" name="Beilstein J. Org. Chem.">
        <title>Nanangenines: drimane sesquiterpenoids as the dominant metabolite cohort of a novel Australian fungus, Aspergillus nanangensis.</title>
        <authorList>
            <person name="Lacey H.J."/>
            <person name="Gilchrist C.L.M."/>
            <person name="Crombie A."/>
            <person name="Kalaitzis J.A."/>
            <person name="Vuong D."/>
            <person name="Rutledge P.J."/>
            <person name="Turner P."/>
            <person name="Pitt J.I."/>
            <person name="Lacey E."/>
            <person name="Chooi Y.H."/>
            <person name="Piggott A.M."/>
        </authorList>
    </citation>
    <scope>NUCLEOTIDE SEQUENCE</scope>
    <source>
        <strain evidence="1">MST-FP2251</strain>
    </source>
</reference>
<sequence>MSLLPTSIRRGRTRSASLSPTAQSIFEDIVHQLPSISKFTELTFENVDPDDGSLICRSLDSDAETERSCARVNYNSVTRILRLKLMPTALHDVHQQWINKCLVEWRFNGLITQQESKLLWGGVGTTFDQFSGIYSDSSKQPDYYIRVTSISSPRIIIETGWTESWPRLRQDKNLWMLGDPSVLIVILIRWTAITRGRIKGSLEVWRRDTAGTLVSSTMSIFPAPSPLPPTETIQFTKGELFGTAMVAGANPNTILEFDVAELREFAEEVVTEMNMQPA</sequence>
<comment type="caution">
    <text evidence="1">The sequence shown here is derived from an EMBL/GenBank/DDBJ whole genome shotgun (WGS) entry which is preliminary data.</text>
</comment>
<gene>
    <name evidence="1" type="ORF">FE257_009174</name>
</gene>
<proteinExistence type="predicted"/>
<dbReference type="AlphaFoldDB" id="A0AAD4GS76"/>
<evidence type="ECO:0000313" key="2">
    <source>
        <dbReference type="Proteomes" id="UP001194746"/>
    </source>
</evidence>
<protein>
    <submittedName>
        <fullName evidence="1">Uncharacterized protein</fullName>
    </submittedName>
</protein>
<keyword evidence="2" id="KW-1185">Reference proteome</keyword>
<evidence type="ECO:0000313" key="1">
    <source>
        <dbReference type="EMBL" id="KAF9888179.1"/>
    </source>
</evidence>
<accession>A0AAD4GS76</accession>
<dbReference type="Proteomes" id="UP001194746">
    <property type="component" value="Unassembled WGS sequence"/>
</dbReference>
<reference evidence="1" key="2">
    <citation type="submission" date="2020-02" db="EMBL/GenBank/DDBJ databases">
        <authorList>
            <person name="Gilchrist C.L.M."/>
            <person name="Chooi Y.-H."/>
        </authorList>
    </citation>
    <scope>NUCLEOTIDE SEQUENCE</scope>
    <source>
        <strain evidence="1">MST-FP2251</strain>
    </source>
</reference>
<dbReference type="EMBL" id="VCAU01000050">
    <property type="protein sequence ID" value="KAF9888179.1"/>
    <property type="molecule type" value="Genomic_DNA"/>
</dbReference>